<dbReference type="Proteomes" id="UP000078397">
    <property type="component" value="Unassembled WGS sequence"/>
</dbReference>
<feature type="domain" description="Fungal lipase-type" evidence="3">
    <location>
        <begin position="63"/>
        <end position="191"/>
    </location>
</feature>
<keyword evidence="2" id="KW-0378">Hydrolase</keyword>
<protein>
    <submittedName>
        <fullName evidence="4">Lipase</fullName>
    </submittedName>
</protein>
<dbReference type="Pfam" id="PF01764">
    <property type="entry name" value="Lipase_3"/>
    <property type="match status" value="1"/>
</dbReference>
<dbReference type="InterPro" id="IPR002921">
    <property type="entry name" value="Fungal_lipase-type"/>
</dbReference>
<dbReference type="AlphaFoldDB" id="A0A179G7Q0"/>
<organism evidence="4 5">
    <name type="scientific">Pochonia chlamydosporia 170</name>
    <dbReference type="NCBI Taxonomy" id="1380566"/>
    <lineage>
        <taxon>Eukaryota</taxon>
        <taxon>Fungi</taxon>
        <taxon>Dikarya</taxon>
        <taxon>Ascomycota</taxon>
        <taxon>Pezizomycotina</taxon>
        <taxon>Sordariomycetes</taxon>
        <taxon>Hypocreomycetidae</taxon>
        <taxon>Hypocreales</taxon>
        <taxon>Clavicipitaceae</taxon>
        <taxon>Pochonia</taxon>
    </lineage>
</organism>
<dbReference type="GO" id="GO:0016787">
    <property type="term" value="F:hydrolase activity"/>
    <property type="evidence" value="ECO:0007669"/>
    <property type="project" value="UniProtKB-KW"/>
</dbReference>
<dbReference type="PANTHER" id="PTHR46640">
    <property type="entry name" value="TRIACYLGLYCEROL LIPASE, PUTATIVE (AFU_ORTHOLOGUE AFUA_6G06510)-RELATED"/>
    <property type="match status" value="1"/>
</dbReference>
<keyword evidence="1" id="KW-0732">Signal</keyword>
<dbReference type="CDD" id="cd00519">
    <property type="entry name" value="Lipase_3"/>
    <property type="match status" value="1"/>
</dbReference>
<keyword evidence="5" id="KW-1185">Reference proteome</keyword>
<evidence type="ECO:0000256" key="1">
    <source>
        <dbReference type="ARBA" id="ARBA00022729"/>
    </source>
</evidence>
<dbReference type="SUPFAM" id="SSF53474">
    <property type="entry name" value="alpha/beta-Hydrolases"/>
    <property type="match status" value="1"/>
</dbReference>
<evidence type="ECO:0000313" key="4">
    <source>
        <dbReference type="EMBL" id="OAQ73815.1"/>
    </source>
</evidence>
<accession>A0A179G7Q0</accession>
<gene>
    <name evidence="4" type="ORF">VFPPC_01432</name>
</gene>
<evidence type="ECO:0000313" key="5">
    <source>
        <dbReference type="Proteomes" id="UP000078397"/>
    </source>
</evidence>
<reference evidence="4 5" key="1">
    <citation type="journal article" date="2016" name="PLoS Pathog.">
        <title>Biosynthesis of antibiotic leucinostatins in bio-control fungus Purpureocillium lilacinum and their inhibition on phytophthora revealed by genome mining.</title>
        <authorList>
            <person name="Wang G."/>
            <person name="Liu Z."/>
            <person name="Lin R."/>
            <person name="Li E."/>
            <person name="Mao Z."/>
            <person name="Ling J."/>
            <person name="Yang Y."/>
            <person name="Yin W.B."/>
            <person name="Xie B."/>
        </authorList>
    </citation>
    <scope>NUCLEOTIDE SEQUENCE [LARGE SCALE GENOMIC DNA]</scope>
    <source>
        <strain evidence="4">170</strain>
    </source>
</reference>
<dbReference type="STRING" id="1380566.A0A179G7Q0"/>
<dbReference type="GO" id="GO:0006629">
    <property type="term" value="P:lipid metabolic process"/>
    <property type="evidence" value="ECO:0007669"/>
    <property type="project" value="InterPro"/>
</dbReference>
<dbReference type="Gene3D" id="3.40.50.1820">
    <property type="entry name" value="alpha/beta hydrolase"/>
    <property type="match status" value="1"/>
</dbReference>
<dbReference type="InterPro" id="IPR029058">
    <property type="entry name" value="AB_hydrolase_fold"/>
</dbReference>
<comment type="caution">
    <text evidence="4">The sequence shown here is derived from an EMBL/GenBank/DDBJ whole genome shotgun (WGS) entry which is preliminary data.</text>
</comment>
<dbReference type="RefSeq" id="XP_018149898.1">
    <property type="nucleotide sequence ID" value="XM_018281266.1"/>
</dbReference>
<dbReference type="OrthoDB" id="426718at2759"/>
<proteinExistence type="predicted"/>
<name>A0A179G7Q0_METCM</name>
<evidence type="ECO:0000256" key="2">
    <source>
        <dbReference type="ARBA" id="ARBA00022801"/>
    </source>
</evidence>
<sequence>MTQDCLNNFKFYAQYSLVALCNTGVKPGATVKCKGAFYSTSGSIWNLNGLVALDHVRREIVGVIRATTTVRNVIADAVIIPKDCDLVPGCKVHTGFADAWQDVASTFKTLLDDARERQPSYRVTFTGYSLGGSTALLAAAYLRGQGYDGVDVYTFGAPRVGNGAFIDYVMRQNGSEYRITHWDDLAPTYVPLFLGYRHNFPEYWLSQGPSTRIHYEVQDVQVCMGPEQKQCNEAQFNLDIVAHLFYFQSALVCFPIGLRRRMDTSPKMFLDKSVDVDVLKKLRTWRQKDLRHCELAANYPLGNCPSPSCTVTSKLDQDPGQIEVVWRNNRANGTGADPIISSGWGKIR</sequence>
<dbReference type="GeneID" id="28845260"/>
<dbReference type="InterPro" id="IPR051299">
    <property type="entry name" value="AB_hydrolase_lip/est"/>
</dbReference>
<evidence type="ECO:0000259" key="3">
    <source>
        <dbReference type="Pfam" id="PF01764"/>
    </source>
</evidence>
<dbReference type="PANTHER" id="PTHR46640:SF1">
    <property type="entry name" value="FUNGAL LIPASE-LIKE DOMAIN-CONTAINING PROTEIN-RELATED"/>
    <property type="match status" value="1"/>
</dbReference>
<dbReference type="KEGG" id="pchm:VFPPC_01432"/>
<dbReference type="EMBL" id="LSBJ02000001">
    <property type="protein sequence ID" value="OAQ73815.1"/>
    <property type="molecule type" value="Genomic_DNA"/>
</dbReference>